<keyword evidence="1" id="KW-1133">Transmembrane helix</keyword>
<reference evidence="2 3" key="1">
    <citation type="submission" date="2021-01" db="EMBL/GenBank/DDBJ databases">
        <title>Genomic Encyclopedia of Type Strains, Phase IV (KMG-IV): sequencing the most valuable type-strain genomes for metagenomic binning, comparative biology and taxonomic classification.</title>
        <authorList>
            <person name="Goeker M."/>
        </authorList>
    </citation>
    <scope>NUCLEOTIDE SEQUENCE [LARGE SCALE GENOMIC DNA]</scope>
    <source>
        <strain evidence="2 3">DSM 27382</strain>
    </source>
</reference>
<organism evidence="2 3">
    <name type="scientific">Streptococcus loxodontisalivarius</name>
    <dbReference type="NCBI Taxonomy" id="1349415"/>
    <lineage>
        <taxon>Bacteria</taxon>
        <taxon>Bacillati</taxon>
        <taxon>Bacillota</taxon>
        <taxon>Bacilli</taxon>
        <taxon>Lactobacillales</taxon>
        <taxon>Streptococcaceae</taxon>
        <taxon>Streptococcus</taxon>
    </lineage>
</organism>
<keyword evidence="1" id="KW-0472">Membrane</keyword>
<name>A0ABS2PUL8_9STRE</name>
<evidence type="ECO:0000313" key="2">
    <source>
        <dbReference type="EMBL" id="MBM7643758.1"/>
    </source>
</evidence>
<evidence type="ECO:0008006" key="4">
    <source>
        <dbReference type="Google" id="ProtNLM"/>
    </source>
</evidence>
<evidence type="ECO:0000313" key="3">
    <source>
        <dbReference type="Proteomes" id="UP000697472"/>
    </source>
</evidence>
<dbReference type="RefSeq" id="WP_205010592.1">
    <property type="nucleotide sequence ID" value="NZ_JAFBEH010000075.1"/>
</dbReference>
<evidence type="ECO:0000256" key="1">
    <source>
        <dbReference type="SAM" id="Phobius"/>
    </source>
</evidence>
<feature type="transmembrane region" description="Helical" evidence="1">
    <location>
        <begin position="35"/>
        <end position="52"/>
    </location>
</feature>
<proteinExistence type="predicted"/>
<dbReference type="Proteomes" id="UP000697472">
    <property type="component" value="Unassembled WGS sequence"/>
</dbReference>
<keyword evidence="1" id="KW-0812">Transmembrane</keyword>
<feature type="transmembrane region" description="Helical" evidence="1">
    <location>
        <begin position="142"/>
        <end position="159"/>
    </location>
</feature>
<dbReference type="EMBL" id="JAFBEH010000075">
    <property type="protein sequence ID" value="MBM7643758.1"/>
    <property type="molecule type" value="Genomic_DNA"/>
</dbReference>
<feature type="transmembrane region" description="Helical" evidence="1">
    <location>
        <begin position="58"/>
        <end position="85"/>
    </location>
</feature>
<comment type="caution">
    <text evidence="2">The sequence shown here is derived from an EMBL/GenBank/DDBJ whole genome shotgun (WGS) entry which is preliminary data.</text>
</comment>
<protein>
    <recommendedName>
        <fullName evidence="4">DUF3278 domain-containing protein</fullName>
    </recommendedName>
</protein>
<gene>
    <name evidence="2" type="ORF">JOC28_002069</name>
</gene>
<keyword evidence="3" id="KW-1185">Reference proteome</keyword>
<accession>A0ABS2PUL8</accession>
<sequence length="163" mass="19033">MTKILESFLNWYLLADSQPLDEGKIRQAQKKFTKLLRSSLLLLLLLVAYHIFKQTQALAFVLIICLTYIFFVLGFLVVYLIQTIFQQEAFRLTKNGRAGFIRLSSYYLYMFVLGFPFFMTLLDLYSKEKFTWTLYLNNLGKGVLMGIALVALTAFAQFFKKEK</sequence>
<feature type="transmembrane region" description="Helical" evidence="1">
    <location>
        <begin position="106"/>
        <end position="122"/>
    </location>
</feature>